<dbReference type="PROSITE" id="PS50931">
    <property type="entry name" value="HTH_LYSR"/>
    <property type="match status" value="1"/>
</dbReference>
<accession>A0A6M6JPL7</accession>
<dbReference type="Gene3D" id="3.40.190.10">
    <property type="entry name" value="Periplasmic binding protein-like II"/>
    <property type="match status" value="2"/>
</dbReference>
<evidence type="ECO:0000256" key="1">
    <source>
        <dbReference type="ARBA" id="ARBA00009437"/>
    </source>
</evidence>
<dbReference type="PANTHER" id="PTHR30579">
    <property type="entry name" value="TRANSCRIPTIONAL REGULATOR"/>
    <property type="match status" value="1"/>
</dbReference>
<dbReference type="EMBL" id="CP053564">
    <property type="protein sequence ID" value="QJY49173.1"/>
    <property type="molecule type" value="Genomic_DNA"/>
</dbReference>
<evidence type="ECO:0000313" key="7">
    <source>
        <dbReference type="Proteomes" id="UP000505377"/>
    </source>
</evidence>
<sequence length="283" mass="30060">MNRVLDVVALRSFVAVADCGGFHRAAAALHVSQPTVSAHVRRLEGVCGQPLMERVGRTSRTTPAGDALLAHARRLLAVHDEALQALTTDRPDELVVGSTEHAADRLLPELTPAALGTGRVRFRLDRGARLREALDRGELDLALLLGRARDERSHDAGVLELHWFAAPGWVRPPGEPLPLVALDDPCALRERALETLAREEQAVVVACEAAYLAGVLAAARAGLGVALLATMGRVPEGLERRDDLPAVEPVPMSLRTRRGLPPAVVERATGSLAGVLAGRSAPA</sequence>
<dbReference type="SUPFAM" id="SSF46785">
    <property type="entry name" value="Winged helix' DNA-binding domain"/>
    <property type="match status" value="1"/>
</dbReference>
<name>A0A6M6JPL7_9PSEU</name>
<keyword evidence="2" id="KW-0805">Transcription regulation</keyword>
<dbReference type="GO" id="GO:0003677">
    <property type="term" value="F:DNA binding"/>
    <property type="evidence" value="ECO:0007669"/>
    <property type="project" value="UniProtKB-KW"/>
</dbReference>
<evidence type="ECO:0000256" key="3">
    <source>
        <dbReference type="ARBA" id="ARBA00023125"/>
    </source>
</evidence>
<proteinExistence type="inferred from homology"/>
<dbReference type="SUPFAM" id="SSF53850">
    <property type="entry name" value="Periplasmic binding protein-like II"/>
    <property type="match status" value="1"/>
</dbReference>
<gene>
    <name evidence="6" type="ORF">HOP40_28290</name>
</gene>
<dbReference type="InterPro" id="IPR005119">
    <property type="entry name" value="LysR_subst-bd"/>
</dbReference>
<evidence type="ECO:0000313" key="6">
    <source>
        <dbReference type="EMBL" id="QJY49173.1"/>
    </source>
</evidence>
<keyword evidence="3" id="KW-0238">DNA-binding</keyword>
<evidence type="ECO:0000256" key="2">
    <source>
        <dbReference type="ARBA" id="ARBA00023015"/>
    </source>
</evidence>
<dbReference type="AlphaFoldDB" id="A0A6M6JPL7"/>
<reference evidence="6 7" key="1">
    <citation type="submission" date="2020-05" db="EMBL/GenBank/DDBJ databases">
        <authorList>
            <person name="Mo P."/>
        </authorList>
    </citation>
    <scope>NUCLEOTIDE SEQUENCE [LARGE SCALE GENOMIC DNA]</scope>
    <source>
        <strain evidence="6 7">Gen01</strain>
    </source>
</reference>
<protein>
    <submittedName>
        <fullName evidence="6">LysR family transcriptional regulator</fullName>
    </submittedName>
</protein>
<dbReference type="GO" id="GO:0003700">
    <property type="term" value="F:DNA-binding transcription factor activity"/>
    <property type="evidence" value="ECO:0007669"/>
    <property type="project" value="InterPro"/>
</dbReference>
<keyword evidence="4" id="KW-0804">Transcription</keyword>
<dbReference type="InterPro" id="IPR000847">
    <property type="entry name" value="LysR_HTH_N"/>
</dbReference>
<feature type="domain" description="HTH lysR-type" evidence="5">
    <location>
        <begin position="5"/>
        <end position="62"/>
    </location>
</feature>
<organism evidence="6 7">
    <name type="scientific">Pseudonocardia broussonetiae</name>
    <dbReference type="NCBI Taxonomy" id="2736640"/>
    <lineage>
        <taxon>Bacteria</taxon>
        <taxon>Bacillati</taxon>
        <taxon>Actinomycetota</taxon>
        <taxon>Actinomycetes</taxon>
        <taxon>Pseudonocardiales</taxon>
        <taxon>Pseudonocardiaceae</taxon>
        <taxon>Pseudonocardia</taxon>
    </lineage>
</organism>
<dbReference type="FunFam" id="1.10.10.10:FF:000001">
    <property type="entry name" value="LysR family transcriptional regulator"/>
    <property type="match status" value="1"/>
</dbReference>
<dbReference type="InterPro" id="IPR050176">
    <property type="entry name" value="LTTR"/>
</dbReference>
<evidence type="ECO:0000256" key="4">
    <source>
        <dbReference type="ARBA" id="ARBA00023163"/>
    </source>
</evidence>
<dbReference type="Pfam" id="PF03466">
    <property type="entry name" value="LysR_substrate"/>
    <property type="match status" value="1"/>
</dbReference>
<comment type="similarity">
    <text evidence="1">Belongs to the LysR transcriptional regulatory family.</text>
</comment>
<dbReference type="Proteomes" id="UP000505377">
    <property type="component" value="Chromosome"/>
</dbReference>
<dbReference type="Pfam" id="PF00126">
    <property type="entry name" value="HTH_1"/>
    <property type="match status" value="1"/>
</dbReference>
<dbReference type="InterPro" id="IPR036388">
    <property type="entry name" value="WH-like_DNA-bd_sf"/>
</dbReference>
<dbReference type="InterPro" id="IPR036390">
    <property type="entry name" value="WH_DNA-bd_sf"/>
</dbReference>
<dbReference type="PRINTS" id="PR00039">
    <property type="entry name" value="HTHLYSR"/>
</dbReference>
<dbReference type="RefSeq" id="WP_172164346.1">
    <property type="nucleotide sequence ID" value="NZ_CP053564.1"/>
</dbReference>
<dbReference type="PANTHER" id="PTHR30579:SF7">
    <property type="entry name" value="HTH-TYPE TRANSCRIPTIONAL REGULATOR LRHA-RELATED"/>
    <property type="match status" value="1"/>
</dbReference>
<evidence type="ECO:0000259" key="5">
    <source>
        <dbReference type="PROSITE" id="PS50931"/>
    </source>
</evidence>
<keyword evidence="7" id="KW-1185">Reference proteome</keyword>
<dbReference type="KEGG" id="pbro:HOP40_28290"/>
<dbReference type="Gene3D" id="1.10.10.10">
    <property type="entry name" value="Winged helix-like DNA-binding domain superfamily/Winged helix DNA-binding domain"/>
    <property type="match status" value="1"/>
</dbReference>